<organism evidence="2 3">
    <name type="scientific">Pusillimonas minor</name>
    <dbReference type="NCBI Taxonomy" id="2697024"/>
    <lineage>
        <taxon>Bacteria</taxon>
        <taxon>Pseudomonadati</taxon>
        <taxon>Pseudomonadota</taxon>
        <taxon>Betaproteobacteria</taxon>
        <taxon>Burkholderiales</taxon>
        <taxon>Alcaligenaceae</taxon>
        <taxon>Pusillimonas</taxon>
    </lineage>
</organism>
<dbReference type="InterPro" id="IPR009327">
    <property type="entry name" value="Cupin_DUF985"/>
</dbReference>
<dbReference type="Gene3D" id="2.60.120.10">
    <property type="entry name" value="Jelly Rolls"/>
    <property type="match status" value="1"/>
</dbReference>
<reference evidence="2 3" key="1">
    <citation type="submission" date="2020-08" db="EMBL/GenBank/DDBJ databases">
        <title>Paraeoetvoesia sp. YC-7-48 draft genome sequence.</title>
        <authorList>
            <person name="Yao L."/>
        </authorList>
    </citation>
    <scope>NUCLEOTIDE SEQUENCE [LARGE SCALE GENOMIC DNA]</scope>
    <source>
        <strain evidence="3">YC-7-48</strain>
    </source>
</reference>
<dbReference type="InterPro" id="IPR014710">
    <property type="entry name" value="RmlC-like_jellyroll"/>
</dbReference>
<dbReference type="PANTHER" id="PTHR33387:SF3">
    <property type="entry name" value="DUF985 DOMAIN-CONTAINING PROTEIN"/>
    <property type="match status" value="1"/>
</dbReference>
<dbReference type="Proteomes" id="UP000545386">
    <property type="component" value="Unassembled WGS sequence"/>
</dbReference>
<dbReference type="PANTHER" id="PTHR33387">
    <property type="entry name" value="RMLC-LIKE JELLY ROLL FOLD PROTEIN"/>
    <property type="match status" value="1"/>
</dbReference>
<dbReference type="EMBL" id="JACJUU010000003">
    <property type="protein sequence ID" value="MBC2769519.1"/>
    <property type="molecule type" value="Genomic_DNA"/>
</dbReference>
<dbReference type="CDD" id="cd06121">
    <property type="entry name" value="cupin_YML079wp"/>
    <property type="match status" value="1"/>
</dbReference>
<dbReference type="InterPro" id="IPR011051">
    <property type="entry name" value="RmlC_Cupin_sf"/>
</dbReference>
<keyword evidence="3" id="KW-1185">Reference proteome</keyword>
<protein>
    <submittedName>
        <fullName evidence="2">Cupin domain-containing protein</fullName>
    </submittedName>
</protein>
<gene>
    <name evidence="2" type="ORF">GTU67_06275</name>
</gene>
<evidence type="ECO:0000313" key="2">
    <source>
        <dbReference type="EMBL" id="MBC2769519.1"/>
    </source>
</evidence>
<dbReference type="InterPro" id="IPR039935">
    <property type="entry name" value="YML079W-like"/>
</dbReference>
<sequence>MHDLPRIVDHLVTRLNMQPHPEGGYYSETYRAVDQVRRVSDDAVRASSTAIYYLLSDGAWSTWHRITSDEVWHFYAGSPLNVYVLGADGRLDIHKLGNPLTHEQCTYQAVVPAGCWFAAALETPDSYALAGCTVAPGFEFSEFELANTAELLAAYPQHAETIRRLARG</sequence>
<evidence type="ECO:0000259" key="1">
    <source>
        <dbReference type="Pfam" id="PF06172"/>
    </source>
</evidence>
<dbReference type="AlphaFoldDB" id="A0A842HL76"/>
<feature type="domain" description="DUF985" evidence="1">
    <location>
        <begin position="10"/>
        <end position="146"/>
    </location>
</feature>
<evidence type="ECO:0000313" key="3">
    <source>
        <dbReference type="Proteomes" id="UP000545386"/>
    </source>
</evidence>
<accession>A0A842HL76</accession>
<comment type="caution">
    <text evidence="2">The sequence shown here is derived from an EMBL/GenBank/DDBJ whole genome shotgun (WGS) entry which is preliminary data.</text>
</comment>
<dbReference type="Pfam" id="PF06172">
    <property type="entry name" value="Cupin_5"/>
    <property type="match status" value="1"/>
</dbReference>
<dbReference type="SUPFAM" id="SSF51182">
    <property type="entry name" value="RmlC-like cupins"/>
    <property type="match status" value="1"/>
</dbReference>
<name>A0A842HL76_9BURK</name>
<proteinExistence type="predicted"/>